<evidence type="ECO:0000313" key="2">
    <source>
        <dbReference type="Proteomes" id="UP000479710"/>
    </source>
</evidence>
<comment type="caution">
    <text evidence="1">The sequence shown here is derived from an EMBL/GenBank/DDBJ whole genome shotgun (WGS) entry which is preliminary data.</text>
</comment>
<name>A0A6G1DBR7_9ORYZ</name>
<reference evidence="1 2" key="1">
    <citation type="submission" date="2019-11" db="EMBL/GenBank/DDBJ databases">
        <title>Whole genome sequence of Oryza granulata.</title>
        <authorList>
            <person name="Li W."/>
        </authorList>
    </citation>
    <scope>NUCLEOTIDE SEQUENCE [LARGE SCALE GENOMIC DNA]</scope>
    <source>
        <strain evidence="2">cv. Menghai</strain>
        <tissue evidence="1">Leaf</tissue>
    </source>
</reference>
<gene>
    <name evidence="1" type="ORF">E2562_000174</name>
</gene>
<dbReference type="OrthoDB" id="662234at2759"/>
<dbReference type="PANTHER" id="PTHR33207">
    <property type="entry name" value="F-BOX DOMAIN CONTAINING PROTEIN-RELATED"/>
    <property type="match status" value="1"/>
</dbReference>
<keyword evidence="2" id="KW-1185">Reference proteome</keyword>
<dbReference type="EMBL" id="SPHZ02000006">
    <property type="protein sequence ID" value="KAF0909861.1"/>
    <property type="molecule type" value="Genomic_DNA"/>
</dbReference>
<protein>
    <submittedName>
        <fullName evidence="1">Uncharacterized protein</fullName>
    </submittedName>
</protein>
<evidence type="ECO:0000313" key="1">
    <source>
        <dbReference type="EMBL" id="KAF0909861.1"/>
    </source>
</evidence>
<dbReference type="Proteomes" id="UP000479710">
    <property type="component" value="Unassembled WGS sequence"/>
</dbReference>
<dbReference type="AlphaFoldDB" id="A0A6G1DBR7"/>
<proteinExistence type="predicted"/>
<accession>A0A6G1DBR7</accession>
<sequence>MELTVPAFQPLTASSPRLSPDFVPDLFHFSLYDDFHPRHFLVCDPVSRRYALFHPPPVDEYSGGRIFSAALLSRDADAGDGGLRFQAVCVALDVDRPRAWVATYRDGECRWRAMPRSRDVAIEFDPYWLEYLAVRAAGSLYWHICYNPCALALDTATLEFSFLHVPALMFDGASGNTHKCRIGEMPEDRQLCVGSLESRSCCCVCGGAATAATTDIDAGRTGKVFIGTLGYGIFSYQLDTGKLESLATEDGMQYGQPNLALLLCSDE</sequence>
<organism evidence="1 2">
    <name type="scientific">Oryza meyeriana var. granulata</name>
    <dbReference type="NCBI Taxonomy" id="110450"/>
    <lineage>
        <taxon>Eukaryota</taxon>
        <taxon>Viridiplantae</taxon>
        <taxon>Streptophyta</taxon>
        <taxon>Embryophyta</taxon>
        <taxon>Tracheophyta</taxon>
        <taxon>Spermatophyta</taxon>
        <taxon>Magnoliopsida</taxon>
        <taxon>Liliopsida</taxon>
        <taxon>Poales</taxon>
        <taxon>Poaceae</taxon>
        <taxon>BOP clade</taxon>
        <taxon>Oryzoideae</taxon>
        <taxon>Oryzeae</taxon>
        <taxon>Oryzinae</taxon>
        <taxon>Oryza</taxon>
        <taxon>Oryza meyeriana</taxon>
    </lineage>
</organism>